<dbReference type="InterPro" id="IPR052929">
    <property type="entry name" value="RNase_H-like_EbsB-rel"/>
</dbReference>
<protein>
    <recommendedName>
        <fullName evidence="2">RNase H type-1 domain-containing protein</fullName>
    </recommendedName>
</protein>
<organism evidence="1">
    <name type="scientific">Brassica oleracea</name>
    <name type="common">Wild cabbage</name>
    <dbReference type="NCBI Taxonomy" id="3712"/>
    <lineage>
        <taxon>Eukaryota</taxon>
        <taxon>Viridiplantae</taxon>
        <taxon>Streptophyta</taxon>
        <taxon>Embryophyta</taxon>
        <taxon>Tracheophyta</taxon>
        <taxon>Spermatophyta</taxon>
        <taxon>Magnoliopsida</taxon>
        <taxon>eudicotyledons</taxon>
        <taxon>Gunneridae</taxon>
        <taxon>Pentapetalae</taxon>
        <taxon>rosids</taxon>
        <taxon>malvids</taxon>
        <taxon>Brassicales</taxon>
        <taxon>Brassicaceae</taxon>
        <taxon>Brassiceae</taxon>
        <taxon>Brassica</taxon>
    </lineage>
</organism>
<dbReference type="PANTHER" id="PTHR47074">
    <property type="entry name" value="BNAC02G40300D PROTEIN"/>
    <property type="match status" value="1"/>
</dbReference>
<dbReference type="EMBL" id="LR031875">
    <property type="protein sequence ID" value="VDD29198.1"/>
    <property type="molecule type" value="Genomic_DNA"/>
</dbReference>
<proteinExistence type="predicted"/>
<reference evidence="1" key="1">
    <citation type="submission" date="2018-11" db="EMBL/GenBank/DDBJ databases">
        <authorList>
            <consortium name="Genoscope - CEA"/>
            <person name="William W."/>
        </authorList>
    </citation>
    <scope>NUCLEOTIDE SEQUENCE</scope>
</reference>
<sequence length="216" mass="24976">MFVNMHYLMATSKENFLDPKTRLAFPWLLWQIWKAHNLFCFEQKSLDAETVLDKAMEESSVWLQLHSFIPPEAPPILVEEKMSQCWEKPPPGAIKCNVSSVWNPQTRNVGAAWIIRDSDGKALFHSRRSFAGVRSQLEVTLITSVPWSLHLLWRRFRKALDKLETYRVVRITDKSNVVAHAIAESALQAQWQQSYLAINGPDWLQTRIRMEALGMA</sequence>
<dbReference type="AlphaFoldDB" id="A0A3P6DRB3"/>
<evidence type="ECO:0008006" key="2">
    <source>
        <dbReference type="Google" id="ProtNLM"/>
    </source>
</evidence>
<evidence type="ECO:0000313" key="1">
    <source>
        <dbReference type="EMBL" id="VDD29198.1"/>
    </source>
</evidence>
<accession>A0A3P6DRB3</accession>
<gene>
    <name evidence="1" type="ORF">BOLC9T54521H</name>
</gene>
<dbReference type="PANTHER" id="PTHR47074:SF11">
    <property type="entry name" value="REVERSE TRANSCRIPTASE-LIKE PROTEIN"/>
    <property type="match status" value="1"/>
</dbReference>
<name>A0A3P6DRB3_BRAOL</name>